<dbReference type="Pfam" id="PF00015">
    <property type="entry name" value="MCPsignal"/>
    <property type="match status" value="1"/>
</dbReference>
<dbReference type="InterPro" id="IPR003660">
    <property type="entry name" value="HAMP_dom"/>
</dbReference>
<evidence type="ECO:0000256" key="3">
    <source>
        <dbReference type="ARBA" id="ARBA00022989"/>
    </source>
</evidence>
<dbReference type="CDD" id="cd11386">
    <property type="entry name" value="MCP_signal"/>
    <property type="match status" value="1"/>
</dbReference>
<evidence type="ECO:0000313" key="12">
    <source>
        <dbReference type="Proteomes" id="UP001254608"/>
    </source>
</evidence>
<comment type="similarity">
    <text evidence="6">Belongs to the methyl-accepting chemotaxis (MCP) protein family.</text>
</comment>
<evidence type="ECO:0000259" key="10">
    <source>
        <dbReference type="PROSITE" id="PS50885"/>
    </source>
</evidence>
<keyword evidence="4 8" id="KW-0472">Membrane</keyword>
<dbReference type="Proteomes" id="UP001254608">
    <property type="component" value="Unassembled WGS sequence"/>
</dbReference>
<evidence type="ECO:0000256" key="1">
    <source>
        <dbReference type="ARBA" id="ARBA00004141"/>
    </source>
</evidence>
<keyword evidence="5 7" id="KW-0807">Transducer</keyword>
<dbReference type="Gene3D" id="1.10.287.950">
    <property type="entry name" value="Methyl-accepting chemotaxis protein"/>
    <property type="match status" value="1"/>
</dbReference>
<comment type="caution">
    <text evidence="11">The sequence shown here is derived from an EMBL/GenBank/DDBJ whole genome shotgun (WGS) entry which is preliminary data.</text>
</comment>
<accession>A0ABU2WKG5</accession>
<name>A0ABU2WKG5_9GAMM</name>
<dbReference type="PROSITE" id="PS50885">
    <property type="entry name" value="HAMP"/>
    <property type="match status" value="1"/>
</dbReference>
<keyword evidence="2 8" id="KW-0812">Transmembrane</keyword>
<sequence length="667" mass="70553">MAKQARGLVSAVSGRETLVLVLALVALATAVAGLFVYQQRVARIDGWRGLAAGIERFSDSLTQVSRETTQGFEPNGRVLTALGNDFEYFSQTLREGDASIGIAPISDEFQADVDRLVASWSEISPTISTLASTLGTYRITADAANSLISTLDQLKPSYEQLVGELRQRSANSSVVATIQLVRLERMAVAARGITDIAVDTTPLVQTLQSLSDEFLRSHRALAEAGLSGDAAAQASAAATQFDTLISQVDLIVDNAPALSAFNAAAASFLGQVEPMVRAANVVQQGVLQEVERNSGPPTLSYAAGAAALALLALFVYLFLEAVRRRSSRADVRDARQQQAILELLDEITNLADGDLTVDVTVTEDFTGAIADSINYTVVNMRSLVGTITNTSVEIAAAASSTQETARRMNAASERQTREIASASSVVARMSDSLSQVAGRAEQVSAQAQTSVEVAHNGATTVGRTIQGMAALREQIQDTSKRIKRLGESSQEIGNITELINDIAEQTNTLALNASIQAAMAGEAGRGFAVVADEVQRLAERAASATRQIETLVKTIQADTNEAIISMERSTGNVVGSARAAEEAGQALTQMESTSQELSRLMSEIARAARAQSAEAQVVSGTMQVVREIATETSGSAARTAEAVGELNVLSEKLRQSVSGFKLPKEIE</sequence>
<dbReference type="InterPro" id="IPR004089">
    <property type="entry name" value="MCPsignal_dom"/>
</dbReference>
<evidence type="ECO:0000256" key="4">
    <source>
        <dbReference type="ARBA" id="ARBA00023136"/>
    </source>
</evidence>
<feature type="domain" description="HAMP" evidence="10">
    <location>
        <begin position="334"/>
        <end position="385"/>
    </location>
</feature>
<dbReference type="SMART" id="SM00283">
    <property type="entry name" value="MA"/>
    <property type="match status" value="1"/>
</dbReference>
<evidence type="ECO:0000313" key="11">
    <source>
        <dbReference type="EMBL" id="MDT0498010.1"/>
    </source>
</evidence>
<proteinExistence type="inferred from homology"/>
<dbReference type="EMBL" id="JAVRIC010000016">
    <property type="protein sequence ID" value="MDT0498010.1"/>
    <property type="molecule type" value="Genomic_DNA"/>
</dbReference>
<keyword evidence="3 8" id="KW-1133">Transmembrane helix</keyword>
<feature type="transmembrane region" description="Helical" evidence="8">
    <location>
        <begin position="299"/>
        <end position="319"/>
    </location>
</feature>
<feature type="domain" description="Methyl-accepting transducer" evidence="9">
    <location>
        <begin position="390"/>
        <end position="626"/>
    </location>
</feature>
<evidence type="ECO:0000259" key="9">
    <source>
        <dbReference type="PROSITE" id="PS50111"/>
    </source>
</evidence>
<reference evidence="11 12" key="1">
    <citation type="submission" date="2023-09" db="EMBL/GenBank/DDBJ databases">
        <authorList>
            <person name="Rey-Velasco X."/>
        </authorList>
    </citation>
    <scope>NUCLEOTIDE SEQUENCE [LARGE SCALE GENOMIC DNA]</scope>
    <source>
        <strain evidence="11 12">W345</strain>
    </source>
</reference>
<dbReference type="SUPFAM" id="SSF58104">
    <property type="entry name" value="Methyl-accepting chemotaxis protein (MCP) signaling domain"/>
    <property type="match status" value="1"/>
</dbReference>
<keyword evidence="12" id="KW-1185">Reference proteome</keyword>
<evidence type="ECO:0000256" key="5">
    <source>
        <dbReference type="ARBA" id="ARBA00023224"/>
    </source>
</evidence>
<protein>
    <submittedName>
        <fullName evidence="11">Methyl-accepting chemotaxis protein</fullName>
    </submittedName>
</protein>
<dbReference type="RefSeq" id="WP_311365401.1">
    <property type="nucleotide sequence ID" value="NZ_JAVRIC010000016.1"/>
</dbReference>
<evidence type="ECO:0000256" key="6">
    <source>
        <dbReference type="ARBA" id="ARBA00029447"/>
    </source>
</evidence>
<evidence type="ECO:0000256" key="2">
    <source>
        <dbReference type="ARBA" id="ARBA00022692"/>
    </source>
</evidence>
<dbReference type="PANTHER" id="PTHR32089:SF119">
    <property type="entry name" value="METHYL-ACCEPTING CHEMOTAXIS PROTEIN CTPL"/>
    <property type="match status" value="1"/>
</dbReference>
<gene>
    <name evidence="11" type="ORF">RM530_11640</name>
</gene>
<comment type="subcellular location">
    <subcellularLocation>
        <location evidence="1">Membrane</location>
        <topology evidence="1">Multi-pass membrane protein</topology>
    </subcellularLocation>
</comment>
<organism evidence="11 12">
    <name type="scientific">Banduia mediterranea</name>
    <dbReference type="NCBI Taxonomy" id="3075609"/>
    <lineage>
        <taxon>Bacteria</taxon>
        <taxon>Pseudomonadati</taxon>
        <taxon>Pseudomonadota</taxon>
        <taxon>Gammaproteobacteria</taxon>
        <taxon>Nevskiales</taxon>
        <taxon>Algiphilaceae</taxon>
        <taxon>Banduia</taxon>
    </lineage>
</organism>
<evidence type="ECO:0000256" key="8">
    <source>
        <dbReference type="SAM" id="Phobius"/>
    </source>
</evidence>
<evidence type="ECO:0000256" key="7">
    <source>
        <dbReference type="PROSITE-ProRule" id="PRU00284"/>
    </source>
</evidence>
<dbReference type="PROSITE" id="PS50111">
    <property type="entry name" value="CHEMOTAXIS_TRANSDUC_2"/>
    <property type="match status" value="1"/>
</dbReference>
<dbReference type="PANTHER" id="PTHR32089">
    <property type="entry name" value="METHYL-ACCEPTING CHEMOTAXIS PROTEIN MCPB"/>
    <property type="match status" value="1"/>
</dbReference>